<evidence type="ECO:0000256" key="5">
    <source>
        <dbReference type="ARBA" id="ARBA00022840"/>
    </source>
</evidence>
<dbReference type="Gene3D" id="3.30.565.10">
    <property type="entry name" value="Histidine kinase-like ATPase, C-terminal domain"/>
    <property type="match status" value="1"/>
</dbReference>
<dbReference type="Pfam" id="PF13581">
    <property type="entry name" value="HATPase_c_2"/>
    <property type="match status" value="1"/>
</dbReference>
<dbReference type="InterPro" id="IPR050267">
    <property type="entry name" value="Anti-sigma-factor_SerPK"/>
</dbReference>
<dbReference type="GO" id="GO:0030436">
    <property type="term" value="P:asexual sporulation"/>
    <property type="evidence" value="ECO:0007669"/>
    <property type="project" value="UniProtKB-UniRule"/>
</dbReference>
<evidence type="ECO:0000256" key="3">
    <source>
        <dbReference type="ARBA" id="ARBA00022741"/>
    </source>
</evidence>
<comment type="catalytic activity">
    <reaction evidence="7">
        <text>L-threonyl-[protein] + ATP = O-phospho-L-threonyl-[protein] + ADP + H(+)</text>
        <dbReference type="Rhea" id="RHEA:46608"/>
        <dbReference type="Rhea" id="RHEA-COMP:11060"/>
        <dbReference type="Rhea" id="RHEA-COMP:11605"/>
        <dbReference type="ChEBI" id="CHEBI:15378"/>
        <dbReference type="ChEBI" id="CHEBI:30013"/>
        <dbReference type="ChEBI" id="CHEBI:30616"/>
        <dbReference type="ChEBI" id="CHEBI:61977"/>
        <dbReference type="ChEBI" id="CHEBI:456216"/>
        <dbReference type="EC" id="2.7.11.1"/>
    </reaction>
</comment>
<dbReference type="GO" id="GO:0030435">
    <property type="term" value="P:sporulation resulting in formation of a cellular spore"/>
    <property type="evidence" value="ECO:0007669"/>
    <property type="project" value="UniProtKB-KW"/>
</dbReference>
<reference evidence="9" key="1">
    <citation type="journal article" date="2014" name="Int. J. Syst. Evol. Microbiol.">
        <title>Complete genome sequence of Corynebacterium casei LMG S-19264T (=DSM 44701T), isolated from a smear-ripened cheese.</title>
        <authorList>
            <consortium name="US DOE Joint Genome Institute (JGI-PGF)"/>
            <person name="Walter F."/>
            <person name="Albersmeier A."/>
            <person name="Kalinowski J."/>
            <person name="Ruckert C."/>
        </authorList>
    </citation>
    <scope>NUCLEOTIDE SEQUENCE</scope>
    <source>
        <strain evidence="9">JCM 15325</strain>
    </source>
</reference>
<feature type="domain" description="Histidine kinase/HSP90-like ATPase" evidence="8">
    <location>
        <begin position="35"/>
        <end position="140"/>
    </location>
</feature>
<dbReference type="InterPro" id="IPR010194">
    <property type="entry name" value="Anti-sigma_F"/>
</dbReference>
<dbReference type="AlphaFoldDB" id="A0A917RYT3"/>
<dbReference type="SUPFAM" id="SSF55874">
    <property type="entry name" value="ATPase domain of HSP90 chaperone/DNA topoisomerase II/histidine kinase"/>
    <property type="match status" value="1"/>
</dbReference>
<keyword evidence="5 7" id="KW-0067">ATP-binding</keyword>
<protein>
    <recommendedName>
        <fullName evidence="7">Anti-sigma F factor</fullName>
        <ecNumber evidence="7">2.7.11.1</ecNumber>
    </recommendedName>
    <alternativeName>
        <fullName evidence="7">Stage II sporulation protein AB</fullName>
    </alternativeName>
</protein>
<sequence length="146" mass="15962">MKNEMSLSFSAVSENESFARVTVAAFVAQLDPTLDELTEIKTVVSEAVTNCIIHGYENSGKGLVKITAQLEDGTVRLSVHDDGVGIKDVEQAKQPLFTTKPELERSGMGFTIMENFMDHVAVETEEGKGTTLIMTKEIIHNKAVCK</sequence>
<comment type="function">
    <text evidence="7">Binds to sigma F and blocks its ability to form an RNA polymerase holoenzyme (E-sigma F). Phosphorylates SpoIIAA on a serine residue. This phosphorylation may enable SpoIIAA to act as an anti-anti-sigma factor that counteracts SpoIIAB and thus releases sigma F from inhibition.</text>
</comment>
<evidence type="ECO:0000256" key="4">
    <source>
        <dbReference type="ARBA" id="ARBA00022777"/>
    </source>
</evidence>
<comment type="similarity">
    <text evidence="7">Belongs to the anti-sigma-factor family.</text>
</comment>
<organism evidence="9 10">
    <name type="scientific">Sporolactobacillus putidus</name>
    <dbReference type="NCBI Taxonomy" id="492735"/>
    <lineage>
        <taxon>Bacteria</taxon>
        <taxon>Bacillati</taxon>
        <taxon>Bacillota</taxon>
        <taxon>Bacilli</taxon>
        <taxon>Bacillales</taxon>
        <taxon>Sporolactobacillaceae</taxon>
        <taxon>Sporolactobacillus</taxon>
    </lineage>
</organism>
<keyword evidence="4 7" id="KW-0418">Kinase</keyword>
<dbReference type="HAMAP" id="MF_00637">
    <property type="entry name" value="Anti_sigma_F"/>
    <property type="match status" value="1"/>
</dbReference>
<dbReference type="RefSeq" id="WP_188801853.1">
    <property type="nucleotide sequence ID" value="NZ_BMOK01000003.1"/>
</dbReference>
<dbReference type="PANTHER" id="PTHR35526">
    <property type="entry name" value="ANTI-SIGMA-F FACTOR RSBW-RELATED"/>
    <property type="match status" value="1"/>
</dbReference>
<keyword evidence="6 7" id="KW-0749">Sporulation</keyword>
<keyword evidence="3 7" id="KW-0547">Nucleotide-binding</keyword>
<accession>A0A917RYT3</accession>
<keyword evidence="2 7" id="KW-0808">Transferase</keyword>
<comment type="catalytic activity">
    <reaction evidence="7">
        <text>L-seryl-[protein] + ATP = O-phospho-L-seryl-[protein] + ADP + H(+)</text>
        <dbReference type="Rhea" id="RHEA:17989"/>
        <dbReference type="Rhea" id="RHEA-COMP:9863"/>
        <dbReference type="Rhea" id="RHEA-COMP:11604"/>
        <dbReference type="ChEBI" id="CHEBI:15378"/>
        <dbReference type="ChEBI" id="CHEBI:29999"/>
        <dbReference type="ChEBI" id="CHEBI:30616"/>
        <dbReference type="ChEBI" id="CHEBI:83421"/>
        <dbReference type="ChEBI" id="CHEBI:456216"/>
        <dbReference type="EC" id="2.7.11.1"/>
    </reaction>
</comment>
<name>A0A917RYT3_9BACL</name>
<dbReference type="InterPro" id="IPR036890">
    <property type="entry name" value="HATPase_C_sf"/>
</dbReference>
<dbReference type="Proteomes" id="UP000654670">
    <property type="component" value="Unassembled WGS sequence"/>
</dbReference>
<evidence type="ECO:0000313" key="10">
    <source>
        <dbReference type="Proteomes" id="UP000654670"/>
    </source>
</evidence>
<dbReference type="EC" id="2.7.11.1" evidence="7"/>
<evidence type="ECO:0000256" key="6">
    <source>
        <dbReference type="ARBA" id="ARBA00022969"/>
    </source>
</evidence>
<evidence type="ECO:0000256" key="7">
    <source>
        <dbReference type="HAMAP-Rule" id="MF_00637"/>
    </source>
</evidence>
<dbReference type="NCBIfam" id="TIGR01925">
    <property type="entry name" value="spIIAB"/>
    <property type="match status" value="1"/>
</dbReference>
<reference evidence="9" key="2">
    <citation type="submission" date="2020-09" db="EMBL/GenBank/DDBJ databases">
        <authorList>
            <person name="Sun Q."/>
            <person name="Ohkuma M."/>
        </authorList>
    </citation>
    <scope>NUCLEOTIDE SEQUENCE</scope>
    <source>
        <strain evidence="9">JCM 15325</strain>
    </source>
</reference>
<dbReference type="GO" id="GO:0016989">
    <property type="term" value="F:sigma factor antagonist activity"/>
    <property type="evidence" value="ECO:0007669"/>
    <property type="project" value="InterPro"/>
</dbReference>
<dbReference type="EMBL" id="BMOK01000003">
    <property type="protein sequence ID" value="GGL46722.1"/>
    <property type="molecule type" value="Genomic_DNA"/>
</dbReference>
<evidence type="ECO:0000313" key="9">
    <source>
        <dbReference type="EMBL" id="GGL46722.1"/>
    </source>
</evidence>
<gene>
    <name evidence="7 9" type="primary">spoIIAB</name>
    <name evidence="9" type="ORF">GCM10007968_08510</name>
</gene>
<dbReference type="GO" id="GO:0004674">
    <property type="term" value="F:protein serine/threonine kinase activity"/>
    <property type="evidence" value="ECO:0007669"/>
    <property type="project" value="UniProtKB-KW"/>
</dbReference>
<keyword evidence="10" id="KW-1185">Reference proteome</keyword>
<dbReference type="PANTHER" id="PTHR35526:SF3">
    <property type="entry name" value="ANTI-SIGMA-F FACTOR RSBW"/>
    <property type="match status" value="1"/>
</dbReference>
<evidence type="ECO:0000256" key="2">
    <source>
        <dbReference type="ARBA" id="ARBA00022679"/>
    </source>
</evidence>
<dbReference type="GO" id="GO:0042174">
    <property type="term" value="P:negative regulation of sporulation resulting in formation of a cellular spore"/>
    <property type="evidence" value="ECO:0007669"/>
    <property type="project" value="InterPro"/>
</dbReference>
<evidence type="ECO:0000256" key="1">
    <source>
        <dbReference type="ARBA" id="ARBA00022527"/>
    </source>
</evidence>
<evidence type="ECO:0000259" key="8">
    <source>
        <dbReference type="SMART" id="SM00387"/>
    </source>
</evidence>
<dbReference type="InterPro" id="IPR003594">
    <property type="entry name" value="HATPase_dom"/>
</dbReference>
<comment type="caution">
    <text evidence="9">The sequence shown here is derived from an EMBL/GenBank/DDBJ whole genome shotgun (WGS) entry which is preliminary data.</text>
</comment>
<dbReference type="SMART" id="SM00387">
    <property type="entry name" value="HATPase_c"/>
    <property type="match status" value="1"/>
</dbReference>
<dbReference type="GO" id="GO:0005524">
    <property type="term" value="F:ATP binding"/>
    <property type="evidence" value="ECO:0007669"/>
    <property type="project" value="UniProtKB-KW"/>
</dbReference>
<keyword evidence="1 7" id="KW-0723">Serine/threonine-protein kinase</keyword>
<proteinExistence type="inferred from homology"/>